<protein>
    <recommendedName>
        <fullName evidence="9">Cation/H+ exchanger transmembrane domain-containing protein</fullName>
    </recommendedName>
</protein>
<dbReference type="RefSeq" id="XP_031856480.1">
    <property type="nucleotide sequence ID" value="XM_032000589.1"/>
</dbReference>
<gene>
    <name evidence="10" type="ORF">SAPINGB_P005875</name>
</gene>
<evidence type="ECO:0000256" key="1">
    <source>
        <dbReference type="ARBA" id="ARBA00004141"/>
    </source>
</evidence>
<evidence type="ECO:0000313" key="11">
    <source>
        <dbReference type="Proteomes" id="UP000398389"/>
    </source>
</evidence>
<feature type="transmembrane region" description="Helical" evidence="8">
    <location>
        <begin position="153"/>
        <end position="177"/>
    </location>
</feature>
<feature type="domain" description="Cation/H+ exchanger transmembrane" evidence="9">
    <location>
        <begin position="33"/>
        <end position="420"/>
    </location>
</feature>
<evidence type="ECO:0000259" key="9">
    <source>
        <dbReference type="Pfam" id="PF00999"/>
    </source>
</evidence>
<feature type="transmembrane region" description="Helical" evidence="8">
    <location>
        <begin position="311"/>
        <end position="330"/>
    </location>
</feature>
<dbReference type="Pfam" id="PF00999">
    <property type="entry name" value="Na_H_Exchanger"/>
    <property type="match status" value="1"/>
</dbReference>
<keyword evidence="4 8" id="KW-1133">Transmembrane helix</keyword>
<dbReference type="InterPro" id="IPR038770">
    <property type="entry name" value="Na+/solute_symporter_sf"/>
</dbReference>
<evidence type="ECO:0000256" key="3">
    <source>
        <dbReference type="ARBA" id="ARBA00022692"/>
    </source>
</evidence>
<dbReference type="InterPro" id="IPR006153">
    <property type="entry name" value="Cation/H_exchanger_TM"/>
</dbReference>
<keyword evidence="2" id="KW-0813">Transport</keyword>
<feature type="transmembrane region" description="Helical" evidence="8">
    <location>
        <begin position="405"/>
        <end position="424"/>
    </location>
</feature>
<feature type="transmembrane region" description="Helical" evidence="8">
    <location>
        <begin position="371"/>
        <end position="393"/>
    </location>
</feature>
<dbReference type="GO" id="GO:0016020">
    <property type="term" value="C:membrane"/>
    <property type="evidence" value="ECO:0007669"/>
    <property type="project" value="UniProtKB-SubCell"/>
</dbReference>
<dbReference type="AlphaFoldDB" id="A0A5E8C1N1"/>
<keyword evidence="3 8" id="KW-0812">Transmembrane</keyword>
<proteinExistence type="predicted"/>
<feature type="region of interest" description="Disordered" evidence="7">
    <location>
        <begin position="491"/>
        <end position="514"/>
    </location>
</feature>
<feature type="compositionally biased region" description="Basic and acidic residues" evidence="7">
    <location>
        <begin position="977"/>
        <end position="993"/>
    </location>
</feature>
<dbReference type="GO" id="GO:0015297">
    <property type="term" value="F:antiporter activity"/>
    <property type="evidence" value="ECO:0007669"/>
    <property type="project" value="InterPro"/>
</dbReference>
<dbReference type="GO" id="GO:1902600">
    <property type="term" value="P:proton transmembrane transport"/>
    <property type="evidence" value="ECO:0007669"/>
    <property type="project" value="InterPro"/>
</dbReference>
<dbReference type="PANTHER" id="PTHR32468:SF0">
    <property type="entry name" value="K(+)_H(+) ANTIPORTER 1"/>
    <property type="match status" value="1"/>
</dbReference>
<feature type="region of interest" description="Disordered" evidence="7">
    <location>
        <begin position="871"/>
        <end position="901"/>
    </location>
</feature>
<feature type="region of interest" description="Disordered" evidence="7">
    <location>
        <begin position="960"/>
        <end position="993"/>
    </location>
</feature>
<evidence type="ECO:0000256" key="7">
    <source>
        <dbReference type="SAM" id="MobiDB-lite"/>
    </source>
</evidence>
<dbReference type="Proteomes" id="UP000398389">
    <property type="component" value="Unassembled WGS sequence"/>
</dbReference>
<evidence type="ECO:0000256" key="5">
    <source>
        <dbReference type="ARBA" id="ARBA00023065"/>
    </source>
</evidence>
<keyword evidence="5" id="KW-0406">Ion transport</keyword>
<feature type="compositionally biased region" description="Low complexity" evidence="7">
    <location>
        <begin position="881"/>
        <end position="892"/>
    </location>
</feature>
<accession>A0A5E8C1N1</accession>
<feature type="transmembrane region" description="Helical" evidence="8">
    <location>
        <begin position="53"/>
        <end position="71"/>
    </location>
</feature>
<dbReference type="PANTHER" id="PTHR32468">
    <property type="entry name" value="CATION/H + ANTIPORTER"/>
    <property type="match status" value="1"/>
</dbReference>
<name>A0A5E8C1N1_9ASCO</name>
<feature type="transmembrane region" description="Helical" evidence="8">
    <location>
        <begin position="337"/>
        <end position="359"/>
    </location>
</feature>
<keyword evidence="6 8" id="KW-0472">Membrane</keyword>
<feature type="transmembrane region" description="Helical" evidence="8">
    <location>
        <begin position="24"/>
        <end position="41"/>
    </location>
</feature>
<sequence length="993" mass="107702">MAGSIDTSIISGRNPIEYASSSPLTLFLVQAFIIIVFCRLIQIPLSFIRQPKVIGEVIGGIILGPTAMGRIPNFTNSIFPEASMPNINLVAQLGLIFFLFIVGMEIDIPYLRKHWKIAGSVGIGSIILPFGLGYAVAIGLYNQFIDSTQHSSSFGVFGLFIAIAISVTALPVLARILTELGLLHDTTGIVVLAAGVSNDIVAWILLALVISLSQSGAPIDTLYILLATIGWFLLFAFLVKPILFKFLKHTGSIDKGPTELAVIVIIILIFVSSFFTDIIGVHSIFGAFIVGAIIPRENSFPARLTEKIEDLISVIFIPIYFAISGFNADLSALNDGVTWGYTILVIVVAFFGKVVGAAIPARLLGLSNGEAIETGILMSCKGLVEIVILNIGLEAKILNTKIFSMFVLMAIVNTFITTPLTLIWRSHIEQRAKRKALHNHHNHSQSNLFDVPKGSDFKLNKVVLAFDNVEMLPSNMIITQMLANPQKIVSLHSGHTDDNENTGSPSHDEIEDTNGALSSQSSFATLNKNYISSPIHKDMFVSAVHLVDLTDRTANLIQAMSGDFIPGNEDPIMKVMTTFTSINRIPFEGSMSIAPHADRIRIIMSLSENPSDLLLVSWDDFKGDIFSNPRLFFKPVSDFSMREGLPTIQAKIALFANLFSEARSHACAFIDRGFSGSSSDSNTIRQVLVPFFGGNDDWLAFGIATYLARDENIHVTVLVSSPTTCLKTEEIPNTKLEVIHSATSQTPPLNAKSPSIFSKFNRTGNTSEQSDIPTPTGANDSSMLKRIKQKKDKKVHKTVHQEEIPLNPIWDSIYSVYETLPMQVQSSISLVKFNLTQEDSVKKSYTQALKCFDLHPHDLVIIGRSTGETDNDFGSNSDFLPSASSSAPMAPSTPDQQSFSFTSPPGMVRALSSGTSISGSNGGPPLFGRVATEIVTAPELSCSFIVCQALHAHIGSAGVSSGTDNNMGNNEPLSDDGIDRSSDEEVGEAETRL</sequence>
<evidence type="ECO:0000256" key="8">
    <source>
        <dbReference type="SAM" id="Phobius"/>
    </source>
</evidence>
<dbReference type="OrthoDB" id="2687058at2759"/>
<feature type="compositionally biased region" description="Polar residues" evidence="7">
    <location>
        <begin position="960"/>
        <end position="972"/>
    </location>
</feature>
<feature type="transmembrane region" description="Helical" evidence="8">
    <location>
        <begin position="260"/>
        <end position="291"/>
    </location>
</feature>
<evidence type="ECO:0000256" key="4">
    <source>
        <dbReference type="ARBA" id="ARBA00022989"/>
    </source>
</evidence>
<organism evidence="10 11">
    <name type="scientific">Magnusiomyces paraingens</name>
    <dbReference type="NCBI Taxonomy" id="2606893"/>
    <lineage>
        <taxon>Eukaryota</taxon>
        <taxon>Fungi</taxon>
        <taxon>Dikarya</taxon>
        <taxon>Ascomycota</taxon>
        <taxon>Saccharomycotina</taxon>
        <taxon>Dipodascomycetes</taxon>
        <taxon>Dipodascales</taxon>
        <taxon>Dipodascaceae</taxon>
        <taxon>Magnusiomyces</taxon>
    </lineage>
</organism>
<evidence type="ECO:0000256" key="6">
    <source>
        <dbReference type="ARBA" id="ARBA00023136"/>
    </source>
</evidence>
<feature type="transmembrane region" description="Helical" evidence="8">
    <location>
        <begin position="91"/>
        <end position="110"/>
    </location>
</feature>
<evidence type="ECO:0000256" key="2">
    <source>
        <dbReference type="ARBA" id="ARBA00022448"/>
    </source>
</evidence>
<reference evidence="10 11" key="1">
    <citation type="submission" date="2019-09" db="EMBL/GenBank/DDBJ databases">
        <authorList>
            <person name="Brejova B."/>
        </authorList>
    </citation>
    <scope>NUCLEOTIDE SEQUENCE [LARGE SCALE GENOMIC DNA]</scope>
</reference>
<dbReference type="InterPro" id="IPR050794">
    <property type="entry name" value="CPA2_transporter"/>
</dbReference>
<feature type="transmembrane region" description="Helical" evidence="8">
    <location>
        <begin position="222"/>
        <end position="239"/>
    </location>
</feature>
<comment type="subcellular location">
    <subcellularLocation>
        <location evidence="1">Membrane</location>
        <topology evidence="1">Multi-pass membrane protein</topology>
    </subcellularLocation>
</comment>
<dbReference type="EMBL" id="CABVLU010000005">
    <property type="protein sequence ID" value="VVT57799.1"/>
    <property type="molecule type" value="Genomic_DNA"/>
</dbReference>
<feature type="transmembrane region" description="Helical" evidence="8">
    <location>
        <begin position="117"/>
        <end position="141"/>
    </location>
</feature>
<keyword evidence="11" id="KW-1185">Reference proteome</keyword>
<evidence type="ECO:0000313" key="10">
    <source>
        <dbReference type="EMBL" id="VVT57799.1"/>
    </source>
</evidence>
<dbReference type="Gene3D" id="1.20.1530.20">
    <property type="match status" value="1"/>
</dbReference>
<feature type="transmembrane region" description="Helical" evidence="8">
    <location>
        <begin position="189"/>
        <end position="210"/>
    </location>
</feature>
<dbReference type="GeneID" id="43584689"/>